<keyword evidence="2 5" id="KW-0963">Cytoplasm</keyword>
<protein>
    <recommendedName>
        <fullName evidence="5">Spindle pole body component</fullName>
    </recommendedName>
</protein>
<dbReference type="PANTHER" id="PTHR19302">
    <property type="entry name" value="GAMMA TUBULIN COMPLEX PROTEIN"/>
    <property type="match status" value="1"/>
</dbReference>
<evidence type="ECO:0000256" key="2">
    <source>
        <dbReference type="ARBA" id="ARBA00022490"/>
    </source>
</evidence>
<dbReference type="GO" id="GO:0007020">
    <property type="term" value="P:microtubule nucleation"/>
    <property type="evidence" value="ECO:0007669"/>
    <property type="project" value="InterPro"/>
</dbReference>
<dbReference type="PANTHER" id="PTHR19302:SF70">
    <property type="entry name" value="GAMMA-TUBULIN COMPLEX COMPONENT 6"/>
    <property type="match status" value="1"/>
</dbReference>
<dbReference type="GO" id="GO:0000278">
    <property type="term" value="P:mitotic cell cycle"/>
    <property type="evidence" value="ECO:0007669"/>
    <property type="project" value="TreeGrafter"/>
</dbReference>
<dbReference type="OrthoDB" id="775571at2759"/>
<keyword evidence="3 5" id="KW-0493">Microtubule</keyword>
<keyword evidence="4 5" id="KW-0206">Cytoskeleton</keyword>
<keyword evidence="8" id="KW-1185">Reference proteome</keyword>
<dbReference type="GO" id="GO:0043015">
    <property type="term" value="F:gamma-tubulin binding"/>
    <property type="evidence" value="ECO:0007669"/>
    <property type="project" value="InterPro"/>
</dbReference>
<dbReference type="GO" id="GO:0051321">
    <property type="term" value="P:meiotic cell cycle"/>
    <property type="evidence" value="ECO:0007669"/>
    <property type="project" value="TreeGrafter"/>
</dbReference>
<dbReference type="EMBL" id="KE504153">
    <property type="protein sequence ID" value="EPS99900.1"/>
    <property type="molecule type" value="Genomic_DNA"/>
</dbReference>
<dbReference type="GO" id="GO:0051011">
    <property type="term" value="F:microtubule minus-end binding"/>
    <property type="evidence" value="ECO:0007669"/>
    <property type="project" value="TreeGrafter"/>
</dbReference>
<dbReference type="InParanoid" id="S8FEG3"/>
<dbReference type="GO" id="GO:0051225">
    <property type="term" value="P:spindle assembly"/>
    <property type="evidence" value="ECO:0007669"/>
    <property type="project" value="TreeGrafter"/>
</dbReference>
<comment type="subcellular location">
    <subcellularLocation>
        <location evidence="5">Cytoplasm</location>
        <location evidence="5">Cytoskeleton</location>
        <location evidence="5">Microtubule organizing center</location>
    </subcellularLocation>
</comment>
<evidence type="ECO:0000313" key="8">
    <source>
        <dbReference type="Proteomes" id="UP000015241"/>
    </source>
</evidence>
<dbReference type="GO" id="GO:0005816">
    <property type="term" value="C:spindle pole body"/>
    <property type="evidence" value="ECO:0007669"/>
    <property type="project" value="UniProtKB-ARBA"/>
</dbReference>
<gene>
    <name evidence="7" type="ORF">FOMPIDRAFT_1030720</name>
</gene>
<dbReference type="HOGENOM" id="CLU_011863_1_0_1"/>
<dbReference type="GO" id="GO:0000922">
    <property type="term" value="C:spindle pole"/>
    <property type="evidence" value="ECO:0007669"/>
    <property type="project" value="InterPro"/>
</dbReference>
<dbReference type="InterPro" id="IPR007259">
    <property type="entry name" value="GCP"/>
</dbReference>
<evidence type="ECO:0000256" key="5">
    <source>
        <dbReference type="RuleBase" id="RU363050"/>
    </source>
</evidence>
<comment type="similarity">
    <text evidence="1 5">Belongs to the TUBGCP family.</text>
</comment>
<evidence type="ECO:0000256" key="4">
    <source>
        <dbReference type="ARBA" id="ARBA00023212"/>
    </source>
</evidence>
<dbReference type="Pfam" id="PF04130">
    <property type="entry name" value="GCP_C_terminal"/>
    <property type="match status" value="1"/>
</dbReference>
<evidence type="ECO:0000256" key="3">
    <source>
        <dbReference type="ARBA" id="ARBA00022701"/>
    </source>
</evidence>
<dbReference type="InterPro" id="IPR040457">
    <property type="entry name" value="GCP_C"/>
</dbReference>
<sequence length="966" mass="106880">MSRPSIPDLPSLLLDEAPAPCHELPELHPGFFIPRLPDKPQNPIMDTISLAKMKRGSAPVLHFLPLEVGALAEDMPAVAEARQRVESDLWQQVAQERTSDRHRLMTWETLRSSFNAHTIPPTFLSQQSTTVFASVRHYVRPQIHDPARPLVYVPGEELLQSLHLTLIGISSSVYVWDSDSEQFTLRVVPQGMKGRLVLVGTDEVISESIVERFLNIGTIMRRLEILVQEHNIRHSRADQVTHSFIHALSSVLDHLRRQLAGAYLSLPLTNTPGLAAVWTRYGPTEELLQTLGRLCGRLMHTVPSEYPRLPTTAIDILSGVYQQLAEASEDKKTHAVMAVLAYILTITSKDYFHRIGESVGYNTSATQSSDVAIPGGDGLGLGAVDDDSEEQDDTFYEDQAAEESYPVFIQATLSDAFPRAKRSLRLLREARPDHSLLHGPGDGSKSPDICWVWTDAEVAAAWTGCRGSPQSVSPLAHDSHRPPTERSCTPGQEYKEELKEFALFDLPPGQQLGLLATTAAQSESTSDLHSFIDTFSSSLPSLTPTLSHLTSLVLSPLTQHMEALSGALVTLFLSPTDLNLPLHLSILRSYLLLTSHTFKSRLTAALFSDSDDPADLTAKASTHIRDSEASTPLASGRWAVGLSPALTVANTWPPSVPELSFRLRTVVNDSLQSSLGPSSEPSTHTIPQDSVIRDAEYRLGFAIRDLPTGTGKEKWLDPLCEALDFLYLDYKPPRPLHVVITPDVLSKYHRIFAFNLRLMRASNAIAATYRITRRHSAPLFPTLAQANKLLLHARFVAHAFVTALSSYIYDRAIGLRFDDFLAQLAGRETHAFADVFALADRHSAVLDDILSACLLRSGQKAVGDVLRACLELVLELAVLAGDRYRGRLEEYQAAPLLEELWERFRKKMLTLVKVLRALVERGSGTSREAVADVEAQLADLSRLDGVTGSLHDLVTRLDVADWWIRR</sequence>
<proteinExistence type="inferred from homology"/>
<dbReference type="GO" id="GO:0005874">
    <property type="term" value="C:microtubule"/>
    <property type="evidence" value="ECO:0007669"/>
    <property type="project" value="UniProtKB-KW"/>
</dbReference>
<name>S8FEG3_FOMSC</name>
<evidence type="ECO:0000313" key="7">
    <source>
        <dbReference type="EMBL" id="EPS99900.1"/>
    </source>
</evidence>
<accession>S8FEG3</accession>
<evidence type="ECO:0000259" key="6">
    <source>
        <dbReference type="Pfam" id="PF04130"/>
    </source>
</evidence>
<dbReference type="Gene3D" id="1.20.120.1900">
    <property type="entry name" value="Gamma-tubulin complex, C-terminal domain"/>
    <property type="match status" value="1"/>
</dbReference>
<dbReference type="GO" id="GO:0031122">
    <property type="term" value="P:cytoplasmic microtubule organization"/>
    <property type="evidence" value="ECO:0007669"/>
    <property type="project" value="TreeGrafter"/>
</dbReference>
<dbReference type="AlphaFoldDB" id="S8FEG3"/>
<dbReference type="GO" id="GO:0000930">
    <property type="term" value="C:gamma-tubulin complex"/>
    <property type="evidence" value="ECO:0007669"/>
    <property type="project" value="TreeGrafter"/>
</dbReference>
<organism evidence="7 8">
    <name type="scientific">Fomitopsis schrenkii</name>
    <name type="common">Brown rot fungus</name>
    <dbReference type="NCBI Taxonomy" id="2126942"/>
    <lineage>
        <taxon>Eukaryota</taxon>
        <taxon>Fungi</taxon>
        <taxon>Dikarya</taxon>
        <taxon>Basidiomycota</taxon>
        <taxon>Agaricomycotina</taxon>
        <taxon>Agaricomycetes</taxon>
        <taxon>Polyporales</taxon>
        <taxon>Fomitopsis</taxon>
    </lineage>
</organism>
<feature type="domain" description="Gamma tubulin complex component C-terminal" evidence="6">
    <location>
        <begin position="581"/>
        <end position="963"/>
    </location>
</feature>
<dbReference type="InterPro" id="IPR042241">
    <property type="entry name" value="GCP_C_sf"/>
</dbReference>
<reference evidence="7 8" key="1">
    <citation type="journal article" date="2012" name="Science">
        <title>The Paleozoic origin of enzymatic lignin decomposition reconstructed from 31 fungal genomes.</title>
        <authorList>
            <person name="Floudas D."/>
            <person name="Binder M."/>
            <person name="Riley R."/>
            <person name="Barry K."/>
            <person name="Blanchette R.A."/>
            <person name="Henrissat B."/>
            <person name="Martinez A.T."/>
            <person name="Otillar R."/>
            <person name="Spatafora J.W."/>
            <person name="Yadav J.S."/>
            <person name="Aerts A."/>
            <person name="Benoit I."/>
            <person name="Boyd A."/>
            <person name="Carlson A."/>
            <person name="Copeland A."/>
            <person name="Coutinho P.M."/>
            <person name="de Vries R.P."/>
            <person name="Ferreira P."/>
            <person name="Findley K."/>
            <person name="Foster B."/>
            <person name="Gaskell J."/>
            <person name="Glotzer D."/>
            <person name="Gorecki P."/>
            <person name="Heitman J."/>
            <person name="Hesse C."/>
            <person name="Hori C."/>
            <person name="Igarashi K."/>
            <person name="Jurgens J.A."/>
            <person name="Kallen N."/>
            <person name="Kersten P."/>
            <person name="Kohler A."/>
            <person name="Kuees U."/>
            <person name="Kumar T.K.A."/>
            <person name="Kuo A."/>
            <person name="LaButti K."/>
            <person name="Larrondo L.F."/>
            <person name="Lindquist E."/>
            <person name="Ling A."/>
            <person name="Lombard V."/>
            <person name="Lucas S."/>
            <person name="Lundell T."/>
            <person name="Martin R."/>
            <person name="McLaughlin D.J."/>
            <person name="Morgenstern I."/>
            <person name="Morin E."/>
            <person name="Murat C."/>
            <person name="Nagy L.G."/>
            <person name="Nolan M."/>
            <person name="Ohm R.A."/>
            <person name="Patyshakuliyeva A."/>
            <person name="Rokas A."/>
            <person name="Ruiz-Duenas F.J."/>
            <person name="Sabat G."/>
            <person name="Salamov A."/>
            <person name="Samejima M."/>
            <person name="Schmutz J."/>
            <person name="Slot J.C."/>
            <person name="St John F."/>
            <person name="Stenlid J."/>
            <person name="Sun H."/>
            <person name="Sun S."/>
            <person name="Syed K."/>
            <person name="Tsang A."/>
            <person name="Wiebenga A."/>
            <person name="Young D."/>
            <person name="Pisabarro A."/>
            <person name="Eastwood D.C."/>
            <person name="Martin F."/>
            <person name="Cullen D."/>
            <person name="Grigoriev I.V."/>
            <person name="Hibbett D.S."/>
        </authorList>
    </citation>
    <scope>NUCLEOTIDE SEQUENCE</scope>
    <source>
        <strain evidence="8">FP-58527</strain>
    </source>
</reference>
<dbReference type="STRING" id="743788.S8FEG3"/>
<dbReference type="Proteomes" id="UP000015241">
    <property type="component" value="Unassembled WGS sequence"/>
</dbReference>
<dbReference type="eggNOG" id="ENOG502S0VZ">
    <property type="taxonomic scope" value="Eukaryota"/>
</dbReference>
<evidence type="ECO:0000256" key="1">
    <source>
        <dbReference type="ARBA" id="ARBA00010337"/>
    </source>
</evidence>